<comment type="caution">
    <text evidence="2">The sequence shown here is derived from an EMBL/GenBank/DDBJ whole genome shotgun (WGS) entry which is preliminary data.</text>
</comment>
<keyword evidence="3" id="KW-1185">Reference proteome</keyword>
<dbReference type="Pfam" id="PF11412">
    <property type="entry name" value="DsbD_N"/>
    <property type="match status" value="1"/>
</dbReference>
<feature type="domain" description="Thiol:disulfide interchange protein DsbD N-terminal" evidence="1">
    <location>
        <begin position="34"/>
        <end position="151"/>
    </location>
</feature>
<sequence>MKSIFALVVWLLSPIATLAQIIKPITWTFSAAKSTVKVGEVIRLNLTATIKSGYHIYSSVSNPKIEGPLPTAFSFHANKTYELIGQVKPVSQVKTKYEEVFEGDTYLMHGMARFVQMIRILAPQPQISGMVSYQVCTDDDGECISGEEDFVIRGLSVLAASAPAVVRPPVKH</sequence>
<dbReference type="Proteomes" id="UP000700732">
    <property type="component" value="Unassembled WGS sequence"/>
</dbReference>
<evidence type="ECO:0000313" key="2">
    <source>
        <dbReference type="EMBL" id="MBC3794840.1"/>
    </source>
</evidence>
<evidence type="ECO:0000259" key="1">
    <source>
        <dbReference type="Pfam" id="PF11412"/>
    </source>
</evidence>
<dbReference type="InterPro" id="IPR028250">
    <property type="entry name" value="DsbDN"/>
</dbReference>
<proteinExistence type="predicted"/>
<accession>A0ABR6WE55</accession>
<reference evidence="2 3" key="1">
    <citation type="submission" date="2019-06" db="EMBL/GenBank/DDBJ databases">
        <title>Spirosoma utsteinense sp. nov. isolated from Antarctic ice-free soils.</title>
        <authorList>
            <person name="Tahon G."/>
        </authorList>
    </citation>
    <scope>NUCLEOTIDE SEQUENCE [LARGE SCALE GENOMIC DNA]</scope>
    <source>
        <strain evidence="2 3">LMG 31447</strain>
    </source>
</reference>
<dbReference type="EMBL" id="VFIA01000061">
    <property type="protein sequence ID" value="MBC3794840.1"/>
    <property type="molecule type" value="Genomic_DNA"/>
</dbReference>
<organism evidence="2 3">
    <name type="scientific">Spirosoma utsteinense</name>
    <dbReference type="NCBI Taxonomy" id="2585773"/>
    <lineage>
        <taxon>Bacteria</taxon>
        <taxon>Pseudomonadati</taxon>
        <taxon>Bacteroidota</taxon>
        <taxon>Cytophagia</taxon>
        <taxon>Cytophagales</taxon>
        <taxon>Cytophagaceae</taxon>
        <taxon>Spirosoma</taxon>
    </lineage>
</organism>
<dbReference type="RefSeq" id="WP_186741743.1">
    <property type="nucleotide sequence ID" value="NZ_VFIA01000061.1"/>
</dbReference>
<gene>
    <name evidence="2" type="ORF">FH603_5372</name>
</gene>
<evidence type="ECO:0000313" key="3">
    <source>
        <dbReference type="Proteomes" id="UP000700732"/>
    </source>
</evidence>
<name>A0ABR6WE55_9BACT</name>
<protein>
    <recommendedName>
        <fullName evidence="1">Thiol:disulfide interchange protein DsbD N-terminal domain-containing protein</fullName>
    </recommendedName>
</protein>